<evidence type="ECO:0000256" key="3">
    <source>
        <dbReference type="ARBA" id="ARBA00022989"/>
    </source>
</evidence>
<evidence type="ECO:0000313" key="8">
    <source>
        <dbReference type="EMBL" id="PWN34358.1"/>
    </source>
</evidence>
<feature type="domain" description="Sugar phosphate transporter" evidence="7">
    <location>
        <begin position="88"/>
        <end position="286"/>
    </location>
</feature>
<protein>
    <submittedName>
        <fullName evidence="8">TPT-domain-containing protein</fullName>
    </submittedName>
</protein>
<evidence type="ECO:0000256" key="4">
    <source>
        <dbReference type="ARBA" id="ARBA00023136"/>
    </source>
</evidence>
<evidence type="ECO:0000313" key="9">
    <source>
        <dbReference type="Proteomes" id="UP000245771"/>
    </source>
</evidence>
<evidence type="ECO:0000256" key="1">
    <source>
        <dbReference type="ARBA" id="ARBA00004141"/>
    </source>
</evidence>
<feature type="transmembrane region" description="Helical" evidence="6">
    <location>
        <begin position="86"/>
        <end position="105"/>
    </location>
</feature>
<feature type="domain" description="Sugar phosphate transporter" evidence="7">
    <location>
        <begin position="330"/>
        <end position="448"/>
    </location>
</feature>
<keyword evidence="9" id="KW-1185">Reference proteome</keyword>
<dbReference type="PANTHER" id="PTHR11132">
    <property type="entry name" value="SOLUTE CARRIER FAMILY 35"/>
    <property type="match status" value="1"/>
</dbReference>
<comment type="subcellular location">
    <subcellularLocation>
        <location evidence="1">Membrane</location>
        <topology evidence="1">Multi-pass membrane protein</topology>
    </subcellularLocation>
</comment>
<feature type="transmembrane region" description="Helical" evidence="6">
    <location>
        <begin position="217"/>
        <end position="235"/>
    </location>
</feature>
<evidence type="ECO:0000256" key="5">
    <source>
        <dbReference type="SAM" id="MobiDB-lite"/>
    </source>
</evidence>
<keyword evidence="4 6" id="KW-0472">Membrane</keyword>
<feature type="region of interest" description="Disordered" evidence="5">
    <location>
        <begin position="27"/>
        <end position="47"/>
    </location>
</feature>
<name>A0A316VB84_9BASI</name>
<reference evidence="8 9" key="1">
    <citation type="journal article" date="2018" name="Mol. Biol. Evol.">
        <title>Broad Genomic Sampling Reveals a Smut Pathogenic Ancestry of the Fungal Clade Ustilaginomycotina.</title>
        <authorList>
            <person name="Kijpornyongpan T."/>
            <person name="Mondo S.J."/>
            <person name="Barry K."/>
            <person name="Sandor L."/>
            <person name="Lee J."/>
            <person name="Lipzen A."/>
            <person name="Pangilinan J."/>
            <person name="LaButti K."/>
            <person name="Hainaut M."/>
            <person name="Henrissat B."/>
            <person name="Grigoriev I.V."/>
            <person name="Spatafora J.W."/>
            <person name="Aime M.C."/>
        </authorList>
    </citation>
    <scope>NUCLEOTIDE SEQUENCE [LARGE SCALE GENOMIC DNA]</scope>
    <source>
        <strain evidence="8 9">MCA 3882</strain>
    </source>
</reference>
<feature type="transmembrane region" description="Helical" evidence="6">
    <location>
        <begin position="373"/>
        <end position="393"/>
    </location>
</feature>
<organism evidence="8 9">
    <name type="scientific">Meira miltonrushii</name>
    <dbReference type="NCBI Taxonomy" id="1280837"/>
    <lineage>
        <taxon>Eukaryota</taxon>
        <taxon>Fungi</taxon>
        <taxon>Dikarya</taxon>
        <taxon>Basidiomycota</taxon>
        <taxon>Ustilaginomycotina</taxon>
        <taxon>Exobasidiomycetes</taxon>
        <taxon>Exobasidiales</taxon>
        <taxon>Brachybasidiaceae</taxon>
        <taxon>Meira</taxon>
    </lineage>
</organism>
<dbReference type="EMBL" id="KZ819604">
    <property type="protein sequence ID" value="PWN34358.1"/>
    <property type="molecule type" value="Genomic_DNA"/>
</dbReference>
<feature type="transmembrane region" description="Helical" evidence="6">
    <location>
        <begin position="267"/>
        <end position="288"/>
    </location>
</feature>
<dbReference type="Proteomes" id="UP000245771">
    <property type="component" value="Unassembled WGS sequence"/>
</dbReference>
<dbReference type="InParanoid" id="A0A316VB84"/>
<feature type="transmembrane region" description="Helical" evidence="6">
    <location>
        <begin position="186"/>
        <end position="205"/>
    </location>
</feature>
<dbReference type="GO" id="GO:0016020">
    <property type="term" value="C:membrane"/>
    <property type="evidence" value="ECO:0007669"/>
    <property type="project" value="UniProtKB-SubCell"/>
</dbReference>
<evidence type="ECO:0000259" key="7">
    <source>
        <dbReference type="Pfam" id="PF03151"/>
    </source>
</evidence>
<dbReference type="InterPro" id="IPR037185">
    <property type="entry name" value="EmrE-like"/>
</dbReference>
<feature type="transmembrane region" description="Helical" evidence="6">
    <location>
        <begin position="242"/>
        <end position="261"/>
    </location>
</feature>
<dbReference type="RefSeq" id="XP_025354660.1">
    <property type="nucleotide sequence ID" value="XM_025499290.1"/>
</dbReference>
<evidence type="ECO:0000256" key="2">
    <source>
        <dbReference type="ARBA" id="ARBA00022692"/>
    </source>
</evidence>
<dbReference type="InterPro" id="IPR004853">
    <property type="entry name" value="Sugar_P_trans_dom"/>
</dbReference>
<keyword evidence="3 6" id="KW-1133">Transmembrane helix</keyword>
<feature type="compositionally biased region" description="Low complexity" evidence="5">
    <location>
        <begin position="27"/>
        <end position="46"/>
    </location>
</feature>
<evidence type="ECO:0000256" key="6">
    <source>
        <dbReference type="SAM" id="Phobius"/>
    </source>
</evidence>
<gene>
    <name evidence="8" type="ORF">FA14DRAFT_161778</name>
</gene>
<dbReference type="FunCoup" id="A0A316VB84">
    <property type="interactions" value="82"/>
</dbReference>
<dbReference type="OrthoDB" id="10261634at2759"/>
<sequence length="463" mass="51630">MEKYPFIHMRTVSPISTTFNESEDDFSPFASTSSSPVPSAGSSRSNSYDHWMTKRSLIRDEDIERREMLSNLQFDNSEKSRGIGRISIFVLISAYFSLNLALTFYNKFIMIDFPFPYFITALHAGSGTIGCLFLRGIGVQFKTSKRESKDELERGAQIYKSEKAFTSQSINHSTVSSQSNFNSTRILIVLFYSTLYAANIAISNASLRLVSVPFHQIVRSTCPIFTLGLGFLLLAKRPQRASLFALLPIVLGAAFACYGDVNATTIGIILTVLGTFLAAMKTVVTNLLQGGHKETIRDGEQDNQDSHYDLRQQSTVQRWQSAIQKHAFQYTALELLEVMSPLACVQCLLASQLSGELQQVYIRFAERTLKGQFNWYLLLLLAGNGFTAFLLNIVSFKTNKIAGPLTMTVVGNLKQVVTILLAFQLFHLQVQSINIFGIFVALSGTAWYGIMEMNSKRSAKMTG</sequence>
<dbReference type="SUPFAM" id="SSF103481">
    <property type="entry name" value="Multidrug resistance efflux transporter EmrE"/>
    <property type="match status" value="1"/>
</dbReference>
<dbReference type="GeneID" id="37021071"/>
<dbReference type="AlphaFoldDB" id="A0A316VB84"/>
<feature type="transmembrane region" description="Helical" evidence="6">
    <location>
        <begin position="117"/>
        <end position="137"/>
    </location>
</feature>
<keyword evidence="2 6" id="KW-0812">Transmembrane</keyword>
<accession>A0A316VB84</accession>
<dbReference type="Pfam" id="PF03151">
    <property type="entry name" value="TPT"/>
    <property type="match status" value="2"/>
</dbReference>
<feature type="transmembrane region" description="Helical" evidence="6">
    <location>
        <begin position="432"/>
        <end position="451"/>
    </location>
</feature>
<dbReference type="InterPro" id="IPR050186">
    <property type="entry name" value="TPT_transporter"/>
</dbReference>
<proteinExistence type="predicted"/>